<evidence type="ECO:0000259" key="4">
    <source>
        <dbReference type="PROSITE" id="PS50157"/>
    </source>
</evidence>
<dbReference type="SMART" id="SM00271">
    <property type="entry name" value="DnaJ"/>
    <property type="match status" value="1"/>
</dbReference>
<feature type="compositionally biased region" description="Polar residues" evidence="2">
    <location>
        <begin position="326"/>
        <end position="338"/>
    </location>
</feature>
<dbReference type="OrthoDB" id="6629078at2759"/>
<feature type="compositionally biased region" description="Polar residues" evidence="2">
    <location>
        <begin position="346"/>
        <end position="368"/>
    </location>
</feature>
<dbReference type="InterPro" id="IPR043502">
    <property type="entry name" value="DNA/RNA_pol_sf"/>
</dbReference>
<feature type="domain" description="C2H2-type" evidence="4">
    <location>
        <begin position="296"/>
        <end position="323"/>
    </location>
</feature>
<dbReference type="PANTHER" id="PTHR19446">
    <property type="entry name" value="REVERSE TRANSCRIPTASES"/>
    <property type="match status" value="1"/>
</dbReference>
<evidence type="ECO:0000259" key="3">
    <source>
        <dbReference type="PROSITE" id="PS50076"/>
    </source>
</evidence>
<keyword evidence="7" id="KW-1185">Reference proteome</keyword>
<feature type="region of interest" description="Disordered" evidence="2">
    <location>
        <begin position="312"/>
        <end position="384"/>
    </location>
</feature>
<dbReference type="Gene3D" id="1.10.287.110">
    <property type="entry name" value="DnaJ domain"/>
    <property type="match status" value="1"/>
</dbReference>
<keyword evidence="1" id="KW-0862">Zinc</keyword>
<feature type="domain" description="Reverse transcriptase" evidence="5">
    <location>
        <begin position="577"/>
        <end position="852"/>
    </location>
</feature>
<protein>
    <submittedName>
        <fullName evidence="6">Retrovirus-related Pol polyprotein from type-1 retrotransposable element R2</fullName>
    </submittedName>
</protein>
<dbReference type="CDD" id="cd06257">
    <property type="entry name" value="DnaJ"/>
    <property type="match status" value="1"/>
</dbReference>
<dbReference type="CDD" id="cd01650">
    <property type="entry name" value="RT_nLTR_like"/>
    <property type="match status" value="1"/>
</dbReference>
<gene>
    <name evidence="6" type="ORF">Fcan01_13699</name>
</gene>
<dbReference type="SUPFAM" id="SSF56672">
    <property type="entry name" value="DNA/RNA polymerases"/>
    <property type="match status" value="1"/>
</dbReference>
<dbReference type="Pfam" id="PF00078">
    <property type="entry name" value="RVT_1"/>
    <property type="match status" value="1"/>
</dbReference>
<keyword evidence="1" id="KW-0479">Metal-binding</keyword>
<organism evidence="6 7">
    <name type="scientific">Folsomia candida</name>
    <name type="common">Springtail</name>
    <dbReference type="NCBI Taxonomy" id="158441"/>
    <lineage>
        <taxon>Eukaryota</taxon>
        <taxon>Metazoa</taxon>
        <taxon>Ecdysozoa</taxon>
        <taxon>Arthropoda</taxon>
        <taxon>Hexapoda</taxon>
        <taxon>Collembola</taxon>
        <taxon>Entomobryomorpha</taxon>
        <taxon>Isotomoidea</taxon>
        <taxon>Isotomidae</taxon>
        <taxon>Proisotominae</taxon>
        <taxon>Folsomia</taxon>
    </lineage>
</organism>
<dbReference type="PRINTS" id="PR00625">
    <property type="entry name" value="JDOMAIN"/>
</dbReference>
<accession>A0A226E306</accession>
<dbReference type="PROSITE" id="PS50076">
    <property type="entry name" value="DNAJ_2"/>
    <property type="match status" value="1"/>
</dbReference>
<feature type="domain" description="J" evidence="3">
    <location>
        <begin position="2"/>
        <end position="81"/>
    </location>
</feature>
<dbReference type="PROSITE" id="PS00028">
    <property type="entry name" value="ZINC_FINGER_C2H2_1"/>
    <property type="match status" value="2"/>
</dbReference>
<evidence type="ECO:0000256" key="2">
    <source>
        <dbReference type="SAM" id="MobiDB-lite"/>
    </source>
</evidence>
<reference evidence="6 7" key="1">
    <citation type="submission" date="2015-12" db="EMBL/GenBank/DDBJ databases">
        <title>The genome of Folsomia candida.</title>
        <authorList>
            <person name="Faddeeva A."/>
            <person name="Derks M.F."/>
            <person name="Anvar Y."/>
            <person name="Smit S."/>
            <person name="Van Straalen N."/>
            <person name="Roelofs D."/>
        </authorList>
    </citation>
    <scope>NUCLEOTIDE SEQUENCE [LARGE SCALE GENOMIC DNA]</scope>
    <source>
        <strain evidence="6 7">VU population</strain>
        <tissue evidence="6">Whole body</tissue>
    </source>
</reference>
<dbReference type="EMBL" id="LNIX01000007">
    <property type="protein sequence ID" value="OXA51357.1"/>
    <property type="molecule type" value="Genomic_DNA"/>
</dbReference>
<dbReference type="Pfam" id="PF00226">
    <property type="entry name" value="DnaJ"/>
    <property type="match status" value="1"/>
</dbReference>
<sequence length="1288" mass="146124">MEYFAELGVKAGATPTHIYKVFRKLALKYHPDKNKDPAAGDIFKLINQAKEFLLCPTPATAKKKNKVPPCEICGKLFNSYAAKSQHRFKHLPKPKCPGCSCLFARPDSLDRHQRTCRGYNNFLMCPLTCFVKLERLVATNLPTAPQKMIAIALGSPRAQYDRGTDLRLGYKKNNPFYAFWLRSKCSTPPPPAAPRPHRKMDSRAPTRVSDTLTVLHPPSSSWPCTEDSCNKVFKVTTDWSSGKRSLIRHLLQEHKVEIKNTINICFGCRATLGNRPSLHKCLLPVQFEVEVQTFNHVCATCLESFPHKKGLQNHQKIHKNPGAGSRTVSQSVPSTSRQPTPPHCRLSTQGENHTQTTQSTPLTESPRSLHTAHAPTPRSLTTPNRHLTPLMAISFATTTPLSDHLHYGEEENNQEGTLVNHNLSPSHPTHIDPNGRSSLYQYLPDLLKILRSLNHPDKWKRFTEILDSLTEEARTELNIRPRPQQAAVPRRPPTVTEALDAKLIQKLYKRNRRRAVRLILDGDSPPCVIPTNTLHQFFTERRSEKPYDNSFYQPYGGSREPLPCDMFSQTEVIKRLRKFENSAPGDDQITYRHWLSLDPEGNGDVSDPGNWRPISITRTLYKLYSGCLASRLTTWLVNNKVLHSSQKGFLPFDGVFEHNFVLQHRMQEARTRKQDLYVAWLDFSDAFGSIPHAALTDSLRHYGISDYLSPIIQDMYTDASTHVVSSDGVTAPIQIRSGIHQGDPLSSILFNIAINPILERIHNSGDVNHQALSFADDLTPMDETYEGLQNKINIINYESQRLSIQLNPKKCVSLHLSGKTPVGSRPSIFRIEDTPIEYLNDHESTQFLGKPTGFQLFKDNSSVESYIQTGQKILCSNLAPWQKIDAMKTFFYSSLTFPMRTAQLSKTQWEKVDKALRPLFKDTLKLPREAANEYLYGGRNSGSCAIPLAAEDSDLLLIDNAFKLLTSNDPTIKELALADLLNTTSKRTRPQTPTLEDAALYLSGYNEGSYRTTTNAISNVWTQARQASSRIKVSWTIDDDGPSLHHLDITLEPRHRQAIARTLRQQTRQVRDKRLHSLANQGKVMEVVAQSKASHHFIQNGDYIRFADWRFIHRARLNLVPLNGAKMWQRGNNQACSQAYTHRHNAIVHRLKTALAKFTIIAENQTVVPNLDIRPDLLAVKDNHAFIIDVTIPFENRPEAFTKARETKMERYKLLQQALLSRYGAVDIVPFIVGSLGSWDNNNDQFLRLVCAKSYAKLFKKLCVVDCIKWSRDIYIEHLTNIPQYKKP</sequence>
<dbReference type="PROSITE" id="PS50878">
    <property type="entry name" value="RT_POL"/>
    <property type="match status" value="1"/>
</dbReference>
<dbReference type="SUPFAM" id="SSF46565">
    <property type="entry name" value="Chaperone J-domain"/>
    <property type="match status" value="1"/>
</dbReference>
<dbReference type="InterPro" id="IPR000477">
    <property type="entry name" value="RT_dom"/>
</dbReference>
<dbReference type="PROSITE" id="PS50157">
    <property type="entry name" value="ZINC_FINGER_C2H2_2"/>
    <property type="match status" value="1"/>
</dbReference>
<dbReference type="GO" id="GO:0071897">
    <property type="term" value="P:DNA biosynthetic process"/>
    <property type="evidence" value="ECO:0007669"/>
    <property type="project" value="UniProtKB-ARBA"/>
</dbReference>
<dbReference type="SMART" id="SM00355">
    <property type="entry name" value="ZnF_C2H2"/>
    <property type="match status" value="4"/>
</dbReference>
<keyword evidence="1" id="KW-0863">Zinc-finger</keyword>
<evidence type="ECO:0000259" key="5">
    <source>
        <dbReference type="PROSITE" id="PS50878"/>
    </source>
</evidence>
<name>A0A226E306_FOLCA</name>
<dbReference type="InterPro" id="IPR013087">
    <property type="entry name" value="Znf_C2H2_type"/>
</dbReference>
<dbReference type="InterPro" id="IPR036236">
    <property type="entry name" value="Znf_C2H2_sf"/>
</dbReference>
<dbReference type="SUPFAM" id="SSF57667">
    <property type="entry name" value="beta-beta-alpha zinc fingers"/>
    <property type="match status" value="1"/>
</dbReference>
<dbReference type="OMA" id="WADWANI"/>
<dbReference type="InterPro" id="IPR036869">
    <property type="entry name" value="J_dom_sf"/>
</dbReference>
<dbReference type="InterPro" id="IPR001623">
    <property type="entry name" value="DnaJ_domain"/>
</dbReference>
<proteinExistence type="predicted"/>
<feature type="region of interest" description="Disordered" evidence="2">
    <location>
        <begin position="187"/>
        <end position="207"/>
    </location>
</feature>
<evidence type="ECO:0000256" key="1">
    <source>
        <dbReference type="PROSITE-ProRule" id="PRU00042"/>
    </source>
</evidence>
<evidence type="ECO:0000313" key="7">
    <source>
        <dbReference type="Proteomes" id="UP000198287"/>
    </source>
</evidence>
<comment type="caution">
    <text evidence="6">The sequence shown here is derived from an EMBL/GenBank/DDBJ whole genome shotgun (WGS) entry which is preliminary data.</text>
</comment>
<dbReference type="Proteomes" id="UP000198287">
    <property type="component" value="Unassembled WGS sequence"/>
</dbReference>
<evidence type="ECO:0000313" key="6">
    <source>
        <dbReference type="EMBL" id="OXA51357.1"/>
    </source>
</evidence>
<dbReference type="GO" id="GO:0008270">
    <property type="term" value="F:zinc ion binding"/>
    <property type="evidence" value="ECO:0007669"/>
    <property type="project" value="UniProtKB-KW"/>
</dbReference>